<dbReference type="Gene3D" id="3.40.640.10">
    <property type="entry name" value="Type I PLP-dependent aspartate aminotransferase-like (Major domain)"/>
    <property type="match status" value="1"/>
</dbReference>
<comment type="pathway">
    <text evidence="2 9">Amino-acid biosynthesis; L-histidine biosynthesis; L-histidine from 5-phospho-alpha-D-ribose 1-diphosphate: step 7/9.</text>
</comment>
<dbReference type="GO" id="GO:0000105">
    <property type="term" value="P:L-histidine biosynthetic process"/>
    <property type="evidence" value="ECO:0007669"/>
    <property type="project" value="UniProtKB-UniRule"/>
</dbReference>
<dbReference type="SUPFAM" id="SSF53383">
    <property type="entry name" value="PLP-dependent transferases"/>
    <property type="match status" value="1"/>
</dbReference>
<keyword evidence="7 9" id="KW-0663">Pyridoxal phosphate</keyword>
<evidence type="ECO:0000313" key="14">
    <source>
        <dbReference type="Proteomes" id="UP001240777"/>
    </source>
</evidence>
<dbReference type="Gene3D" id="3.90.1150.10">
    <property type="entry name" value="Aspartate Aminotransferase, domain 1"/>
    <property type="match status" value="1"/>
</dbReference>
<dbReference type="EC" id="2.6.1.9" evidence="9"/>
<reference evidence="11" key="2">
    <citation type="submission" date="2023-07" db="EMBL/GenBank/DDBJ databases">
        <authorList>
            <person name="Aydin F."/>
            <person name="Tarhane S."/>
            <person name="Saticioglu I.B."/>
            <person name="Karakaya E."/>
            <person name="Abay S."/>
            <person name="Guran O."/>
            <person name="Bozkurt E."/>
            <person name="Uzum N."/>
            <person name="Olgun K."/>
            <person name="Jablonski D."/>
        </authorList>
    </citation>
    <scope>NUCLEOTIDE SEQUENCE</scope>
    <source>
        <strain evidence="11">Faydin-H75</strain>
    </source>
</reference>
<feature type="domain" description="Aminotransferase class I/classII large" evidence="10">
    <location>
        <begin position="32"/>
        <end position="358"/>
    </location>
</feature>
<dbReference type="CDD" id="cd00609">
    <property type="entry name" value="AAT_like"/>
    <property type="match status" value="1"/>
</dbReference>
<dbReference type="InterPro" id="IPR005861">
    <property type="entry name" value="HisP_aminotrans"/>
</dbReference>
<evidence type="ECO:0000256" key="4">
    <source>
        <dbReference type="ARBA" id="ARBA00011738"/>
    </source>
</evidence>
<comment type="similarity">
    <text evidence="3 9">Belongs to the class-II pyridoxal-phosphate-dependent aminotransferase family. Histidinol-phosphate aminotransferase subfamily.</text>
</comment>
<dbReference type="HAMAP" id="MF_01023">
    <property type="entry name" value="HisC_aminotrans_2"/>
    <property type="match status" value="1"/>
</dbReference>
<name>A0AA90SSX2_9HELI</name>
<evidence type="ECO:0000256" key="3">
    <source>
        <dbReference type="ARBA" id="ARBA00007970"/>
    </source>
</evidence>
<dbReference type="InterPro" id="IPR004839">
    <property type="entry name" value="Aminotransferase_I/II_large"/>
</dbReference>
<keyword evidence="9" id="KW-0028">Amino-acid biosynthesis</keyword>
<evidence type="ECO:0000256" key="2">
    <source>
        <dbReference type="ARBA" id="ARBA00005011"/>
    </source>
</evidence>
<evidence type="ECO:0000256" key="9">
    <source>
        <dbReference type="HAMAP-Rule" id="MF_01023"/>
    </source>
</evidence>
<evidence type="ECO:0000256" key="6">
    <source>
        <dbReference type="ARBA" id="ARBA00022679"/>
    </source>
</evidence>
<dbReference type="InterPro" id="IPR015422">
    <property type="entry name" value="PyrdxlP-dep_Trfase_small"/>
</dbReference>
<dbReference type="AlphaFoldDB" id="A0AA90SSX2"/>
<dbReference type="GO" id="GO:0030170">
    <property type="term" value="F:pyridoxal phosphate binding"/>
    <property type="evidence" value="ECO:0007669"/>
    <property type="project" value="InterPro"/>
</dbReference>
<comment type="cofactor">
    <cofactor evidence="1 9">
        <name>pyridoxal 5'-phosphate</name>
        <dbReference type="ChEBI" id="CHEBI:597326"/>
    </cofactor>
</comment>
<keyword evidence="5 9" id="KW-0032">Aminotransferase</keyword>
<accession>A0AA90SSX2</accession>
<comment type="subunit">
    <text evidence="4 9">Homodimer.</text>
</comment>
<reference evidence="11 13" key="3">
    <citation type="journal article" date="2024" name="Syst. Appl. Microbiol.">
        <title>Helicobacter cappadocius sp. nov., from lizards: The first psychrotrophic Helicobacter species.</title>
        <authorList>
            <person name="Aydin F."/>
            <person name="Tarhane S."/>
            <person name="Karakaya E."/>
            <person name="Abay S."/>
            <person name="Kayman T."/>
            <person name="Guran O."/>
            <person name="Bozkurt E."/>
            <person name="Uzum N."/>
            <person name="Avci A."/>
            <person name="Olgun K."/>
            <person name="Jablonski D."/>
            <person name="Guran C."/>
            <person name="Burcin Saticioglu I."/>
        </authorList>
    </citation>
    <scope>NUCLEOTIDE SEQUENCE [LARGE SCALE GENOMIC DNA]</scope>
    <source>
        <strain evidence="11">Faydin-H75</strain>
        <strain evidence="13">faydin-H76</strain>
    </source>
</reference>
<evidence type="ECO:0000259" key="10">
    <source>
        <dbReference type="Pfam" id="PF00155"/>
    </source>
</evidence>
<evidence type="ECO:0000313" key="13">
    <source>
        <dbReference type="Proteomes" id="UP001177258"/>
    </source>
</evidence>
<dbReference type="PROSITE" id="PS00599">
    <property type="entry name" value="AA_TRANSFER_CLASS_2"/>
    <property type="match status" value="1"/>
</dbReference>
<keyword evidence="14" id="KW-1185">Reference proteome</keyword>
<keyword evidence="6 9" id="KW-0808">Transferase</keyword>
<dbReference type="EMBL" id="JAUPEV010000009">
    <property type="protein sequence ID" value="MDO7253477.1"/>
    <property type="molecule type" value="Genomic_DNA"/>
</dbReference>
<evidence type="ECO:0000256" key="5">
    <source>
        <dbReference type="ARBA" id="ARBA00022576"/>
    </source>
</evidence>
<sequence>MNFNQELDDIVNYEAGKPVELLVREFGIKPEDVIKLGSNENPFGYSPKVNDAIISGAKKASFYPDDSMFELKDAIAHKYNIKSNNIIIGAGSDQVIEFCIRAKCRPNTKVLMAKVTFAMYEIYAKQVGAKVIKTSSNHHDVNEFSSLYDEHKPEVVFLCVPNNPLGECLDKDAVFNLISQTSKETLVVIDGAYQEFAKSKDKNKAIEPKELLEKFENVIYLGTFSKAYGLGGMRIGYGLAHPEIIKALSKLRPPFNIGILSLDAAHEAIKDQVFVQSSVSAVLKEMLRYEAFAIENSIEFIPSWGNFITFVLEEKYSSTQVCDWLLKKGVIIRNLKSYGINAIRITIGRADQNNRVLELLQEFFSSKHKL</sequence>
<gene>
    <name evidence="9 12" type="primary">hisC</name>
    <name evidence="11" type="ORF">Q5I04_06095</name>
    <name evidence="12" type="ORF">Q5I06_06420</name>
</gene>
<evidence type="ECO:0000313" key="12">
    <source>
        <dbReference type="EMBL" id="MDP2539404.1"/>
    </source>
</evidence>
<dbReference type="Pfam" id="PF00155">
    <property type="entry name" value="Aminotran_1_2"/>
    <property type="match status" value="1"/>
</dbReference>
<dbReference type="PANTHER" id="PTHR43643:SF3">
    <property type="entry name" value="HISTIDINOL-PHOSPHATE AMINOTRANSFERASE"/>
    <property type="match status" value="1"/>
</dbReference>
<protein>
    <recommendedName>
        <fullName evidence="9">Histidinol-phosphate aminotransferase</fullName>
        <ecNumber evidence="9">2.6.1.9</ecNumber>
    </recommendedName>
    <alternativeName>
        <fullName evidence="9">Imidazole acetol-phosphate transaminase</fullName>
    </alternativeName>
</protein>
<dbReference type="InterPro" id="IPR050106">
    <property type="entry name" value="HistidinolP_aminotransfase"/>
</dbReference>
<dbReference type="Proteomes" id="UP001177258">
    <property type="component" value="Unassembled WGS sequence"/>
</dbReference>
<evidence type="ECO:0000256" key="7">
    <source>
        <dbReference type="ARBA" id="ARBA00022898"/>
    </source>
</evidence>
<dbReference type="InterPro" id="IPR015421">
    <property type="entry name" value="PyrdxlP-dep_Trfase_major"/>
</dbReference>
<dbReference type="PANTHER" id="PTHR43643">
    <property type="entry name" value="HISTIDINOL-PHOSPHATE AMINOTRANSFERASE 2"/>
    <property type="match status" value="1"/>
</dbReference>
<comment type="caution">
    <text evidence="12">The sequence shown here is derived from an EMBL/GenBank/DDBJ whole genome shotgun (WGS) entry which is preliminary data.</text>
</comment>
<dbReference type="InterPro" id="IPR015424">
    <property type="entry name" value="PyrdxlP-dep_Trfase"/>
</dbReference>
<proteinExistence type="inferred from homology"/>
<feature type="modified residue" description="N6-(pyridoxal phosphate)lysine" evidence="9">
    <location>
        <position position="226"/>
    </location>
</feature>
<dbReference type="EMBL" id="JAUYZK010000009">
    <property type="protein sequence ID" value="MDP2539404.1"/>
    <property type="molecule type" value="Genomic_DNA"/>
</dbReference>
<keyword evidence="9" id="KW-0368">Histidine biosynthesis</keyword>
<dbReference type="RefSeq" id="WP_305517323.1">
    <property type="nucleotide sequence ID" value="NZ_JAUPEV010000009.1"/>
</dbReference>
<dbReference type="NCBIfam" id="TIGR01141">
    <property type="entry name" value="hisC"/>
    <property type="match status" value="1"/>
</dbReference>
<dbReference type="InterPro" id="IPR001917">
    <property type="entry name" value="Aminotrans_II_pyridoxalP_BS"/>
</dbReference>
<reference evidence="12 14" key="1">
    <citation type="submission" date="2023-07" db="EMBL/GenBank/DDBJ databases">
        <title>Unpublished Manusciprt.</title>
        <authorList>
            <person name="Aydin F."/>
            <person name="Tarhane S."/>
            <person name="Saticioglu I.B."/>
            <person name="Karakaya E."/>
            <person name="Abay S."/>
            <person name="Guran O."/>
            <person name="Bozkurt E."/>
            <person name="Uzum N."/>
            <person name="Olgun K."/>
            <person name="Jablonski D."/>
        </authorList>
    </citation>
    <scope>NUCLEOTIDE SEQUENCE</scope>
    <source>
        <strain evidence="14">faydin-H75</strain>
        <strain evidence="12">Faydin-H76</strain>
    </source>
</reference>
<evidence type="ECO:0000256" key="8">
    <source>
        <dbReference type="ARBA" id="ARBA00047481"/>
    </source>
</evidence>
<evidence type="ECO:0000256" key="1">
    <source>
        <dbReference type="ARBA" id="ARBA00001933"/>
    </source>
</evidence>
<dbReference type="GO" id="GO:0004400">
    <property type="term" value="F:histidinol-phosphate transaminase activity"/>
    <property type="evidence" value="ECO:0007669"/>
    <property type="project" value="UniProtKB-UniRule"/>
</dbReference>
<dbReference type="Proteomes" id="UP001240777">
    <property type="component" value="Unassembled WGS sequence"/>
</dbReference>
<organism evidence="12 13">
    <name type="scientific">Helicobacter cappadocius</name>
    <dbReference type="NCBI Taxonomy" id="3063998"/>
    <lineage>
        <taxon>Bacteria</taxon>
        <taxon>Pseudomonadati</taxon>
        <taxon>Campylobacterota</taxon>
        <taxon>Epsilonproteobacteria</taxon>
        <taxon>Campylobacterales</taxon>
        <taxon>Helicobacteraceae</taxon>
        <taxon>Helicobacter</taxon>
    </lineage>
</organism>
<comment type="catalytic activity">
    <reaction evidence="8 9">
        <text>L-histidinol phosphate + 2-oxoglutarate = 3-(imidazol-4-yl)-2-oxopropyl phosphate + L-glutamate</text>
        <dbReference type="Rhea" id="RHEA:23744"/>
        <dbReference type="ChEBI" id="CHEBI:16810"/>
        <dbReference type="ChEBI" id="CHEBI:29985"/>
        <dbReference type="ChEBI" id="CHEBI:57766"/>
        <dbReference type="ChEBI" id="CHEBI:57980"/>
        <dbReference type="EC" id="2.6.1.9"/>
    </reaction>
</comment>
<evidence type="ECO:0000313" key="11">
    <source>
        <dbReference type="EMBL" id="MDO7253477.1"/>
    </source>
</evidence>